<protein>
    <submittedName>
        <fullName evidence="1">Uncharacterized protein</fullName>
    </submittedName>
</protein>
<dbReference type="Proteomes" id="UP000036045">
    <property type="component" value="Unassembled WGS sequence"/>
</dbReference>
<sequence length="135" mass="15781">MKVVLASTPTQEERIDELIQTFYSKVFPFYFSDEEIIQFERLKVLAITPEKAQLLSTLKTSYQVIASLQTLVNILEDPENKHKYKHLFAKNVQILEELDIFFPFHLENFKLSSNGDSYTQVNFSMYAEANNSYLL</sequence>
<dbReference type="PATRIC" id="fig|1397.4.peg.843"/>
<keyword evidence="2" id="KW-1185">Reference proteome</keyword>
<proteinExistence type="predicted"/>
<gene>
    <name evidence="1" type="ORF">ABW02_13550</name>
</gene>
<name>A0A0J1IIV0_NIACI</name>
<organism evidence="1 2">
    <name type="scientific">Niallia circulans</name>
    <name type="common">Bacillus circulans</name>
    <dbReference type="NCBI Taxonomy" id="1397"/>
    <lineage>
        <taxon>Bacteria</taxon>
        <taxon>Bacillati</taxon>
        <taxon>Bacillota</taxon>
        <taxon>Bacilli</taxon>
        <taxon>Bacillales</taxon>
        <taxon>Bacillaceae</taxon>
        <taxon>Niallia</taxon>
    </lineage>
</organism>
<dbReference type="OrthoDB" id="2966549at2"/>
<evidence type="ECO:0000313" key="1">
    <source>
        <dbReference type="EMBL" id="KLV25853.1"/>
    </source>
</evidence>
<comment type="caution">
    <text evidence="1">The sequence shown here is derived from an EMBL/GenBank/DDBJ whole genome shotgun (WGS) entry which is preliminary data.</text>
</comment>
<dbReference type="AlphaFoldDB" id="A0A0J1IIV0"/>
<evidence type="ECO:0000313" key="2">
    <source>
        <dbReference type="Proteomes" id="UP000036045"/>
    </source>
</evidence>
<dbReference type="RefSeq" id="WP_047942748.1">
    <property type="nucleotide sequence ID" value="NZ_JBANBP010000190.1"/>
</dbReference>
<reference evidence="1 2" key="1">
    <citation type="submission" date="2015-05" db="EMBL/GenBank/DDBJ databases">
        <title>Whole genome sequence and identification of bacterial endophytes from Costus igneus.</title>
        <authorList>
            <person name="Lee Y.P."/>
            <person name="Gan H.M."/>
            <person name="Eng W."/>
            <person name="Wheatley M.S."/>
            <person name="Caraballo A."/>
            <person name="Polter S."/>
            <person name="Savka M.A."/>
            <person name="Hudson A.O."/>
        </authorList>
    </citation>
    <scope>NUCLEOTIDE SEQUENCE [LARGE SCALE GENOMIC DNA]</scope>
    <source>
        <strain evidence="1 2">RIT379</strain>
    </source>
</reference>
<dbReference type="InterPro" id="IPR020355">
    <property type="entry name" value="Uncharacterised_YhcU"/>
</dbReference>
<dbReference type="EMBL" id="LDPH01000012">
    <property type="protein sequence ID" value="KLV25853.1"/>
    <property type="molecule type" value="Genomic_DNA"/>
</dbReference>
<accession>A0A0J1IIV0</accession>
<dbReference type="Pfam" id="PF17326">
    <property type="entry name" value="DUF5365"/>
    <property type="match status" value="1"/>
</dbReference>